<evidence type="ECO:0000256" key="13">
    <source>
        <dbReference type="ARBA" id="ARBA00023075"/>
    </source>
</evidence>
<keyword evidence="11" id="KW-0915">Sodium</keyword>
<dbReference type="EMBL" id="VSSQ01003196">
    <property type="protein sequence ID" value="MPM19542.1"/>
    <property type="molecule type" value="Genomic_DNA"/>
</dbReference>
<reference evidence="18" key="1">
    <citation type="submission" date="2019-08" db="EMBL/GenBank/DDBJ databases">
        <authorList>
            <person name="Kucharzyk K."/>
            <person name="Murdoch R.W."/>
            <person name="Higgins S."/>
            <person name="Loffler F."/>
        </authorList>
    </citation>
    <scope>NUCLEOTIDE SEQUENCE</scope>
</reference>
<evidence type="ECO:0000256" key="12">
    <source>
        <dbReference type="ARBA" id="ARBA00023065"/>
    </source>
</evidence>
<dbReference type="GO" id="GO:0016655">
    <property type="term" value="F:oxidoreductase activity, acting on NAD(P)H, quinone or similar compound as acceptor"/>
    <property type="evidence" value="ECO:0007669"/>
    <property type="project" value="InterPro"/>
</dbReference>
<proteinExistence type="inferred from homology"/>
<dbReference type="GO" id="GO:0010181">
    <property type="term" value="F:FMN binding"/>
    <property type="evidence" value="ECO:0007669"/>
    <property type="project" value="InterPro"/>
</dbReference>
<dbReference type="GO" id="GO:0006814">
    <property type="term" value="P:sodium ion transport"/>
    <property type="evidence" value="ECO:0007669"/>
    <property type="project" value="UniProtKB-KW"/>
</dbReference>
<evidence type="ECO:0000256" key="2">
    <source>
        <dbReference type="ARBA" id="ARBA00022475"/>
    </source>
</evidence>
<keyword evidence="2" id="KW-1003">Cell membrane</keyword>
<evidence type="ECO:0000259" key="17">
    <source>
        <dbReference type="SMART" id="SM00900"/>
    </source>
</evidence>
<keyword evidence="13" id="KW-0830">Ubiquinone</keyword>
<feature type="domain" description="FMN-binding" evidence="17">
    <location>
        <begin position="135"/>
        <end position="237"/>
    </location>
</feature>
<evidence type="ECO:0000256" key="5">
    <source>
        <dbReference type="ARBA" id="ARBA00022630"/>
    </source>
</evidence>
<keyword evidence="3" id="KW-0997">Cell inner membrane</keyword>
<dbReference type="PANTHER" id="PTHR37838:SF1">
    <property type="entry name" value="NA(+)-TRANSLOCATING NADH-QUINONE REDUCTASE SUBUNIT C"/>
    <property type="match status" value="1"/>
</dbReference>
<dbReference type="PANTHER" id="PTHR37838">
    <property type="entry name" value="NA(+)-TRANSLOCATING NADH-QUINONE REDUCTASE SUBUNIT C"/>
    <property type="match status" value="1"/>
</dbReference>
<keyword evidence="15" id="KW-0739">Sodium transport</keyword>
<keyword evidence="7 16" id="KW-0812">Transmembrane</keyword>
<keyword evidence="5" id="KW-0285">Flavoprotein</keyword>
<organism evidence="18">
    <name type="scientific">bioreactor metagenome</name>
    <dbReference type="NCBI Taxonomy" id="1076179"/>
    <lineage>
        <taxon>unclassified sequences</taxon>
        <taxon>metagenomes</taxon>
        <taxon>ecological metagenomes</taxon>
    </lineage>
</organism>
<evidence type="ECO:0000256" key="7">
    <source>
        <dbReference type="ARBA" id="ARBA00022692"/>
    </source>
</evidence>
<comment type="caution">
    <text evidence="18">The sequence shown here is derived from an EMBL/GenBank/DDBJ whole genome shotgun (WGS) entry which is preliminary data.</text>
</comment>
<evidence type="ECO:0000256" key="8">
    <source>
        <dbReference type="ARBA" id="ARBA00022967"/>
    </source>
</evidence>
<evidence type="ECO:0000313" key="18">
    <source>
        <dbReference type="EMBL" id="MPM19542.1"/>
    </source>
</evidence>
<keyword evidence="10" id="KW-0520">NAD</keyword>
<evidence type="ECO:0000256" key="9">
    <source>
        <dbReference type="ARBA" id="ARBA00022989"/>
    </source>
</evidence>
<evidence type="ECO:0000256" key="15">
    <source>
        <dbReference type="ARBA" id="ARBA00023201"/>
    </source>
</evidence>
<dbReference type="InterPro" id="IPR010204">
    <property type="entry name" value="NqrC"/>
</dbReference>
<protein>
    <submittedName>
        <fullName evidence="18">Na(+)-translocating NADH-quinone reductase subunit C</fullName>
    </submittedName>
</protein>
<evidence type="ECO:0000256" key="16">
    <source>
        <dbReference type="SAM" id="Phobius"/>
    </source>
</evidence>
<dbReference type="InterPro" id="IPR007329">
    <property type="entry name" value="FMN-bd"/>
</dbReference>
<dbReference type="HAMAP" id="MF_00427">
    <property type="entry name" value="NqrC"/>
    <property type="match status" value="1"/>
</dbReference>
<evidence type="ECO:0000256" key="4">
    <source>
        <dbReference type="ARBA" id="ARBA00022553"/>
    </source>
</evidence>
<feature type="transmembrane region" description="Helical" evidence="16">
    <location>
        <begin position="6"/>
        <end position="29"/>
    </location>
</feature>
<name>A0A644XTK2_9ZZZZ</name>
<sequence>MFSNRYIFIYSTVMVVVVAVLLALAATLLQPFQDKNIRVERMRYILTSINVENTAANAEDLYSKYIVEELVVNTAGEITGRYKNGKLEQGSRRAFDIDLRTEMKKQKTGGILELPLFIAVSGNDTMTVFPLTGKGLWGSIWGYISLKSDYNTVAGSVFDHKGETPGLGAEIATVAFQKQFVGKQIFDESGNFVSIKVVKGGVKGSKTPEIHGVDAISGGTITSNGTSAMIESSLNLYIPFIKKNMSHE</sequence>
<accession>A0A644XTK2</accession>
<keyword evidence="9 16" id="KW-1133">Transmembrane helix</keyword>
<evidence type="ECO:0000256" key="3">
    <source>
        <dbReference type="ARBA" id="ARBA00022519"/>
    </source>
</evidence>
<keyword evidence="6" id="KW-0288">FMN</keyword>
<keyword evidence="1" id="KW-0813">Transport</keyword>
<keyword evidence="8" id="KW-1278">Translocase</keyword>
<dbReference type="SMART" id="SM00900">
    <property type="entry name" value="FMN_bind"/>
    <property type="match status" value="1"/>
</dbReference>
<dbReference type="NCBIfam" id="TIGR01938">
    <property type="entry name" value="nqrC"/>
    <property type="match status" value="1"/>
</dbReference>
<evidence type="ECO:0000256" key="1">
    <source>
        <dbReference type="ARBA" id="ARBA00022448"/>
    </source>
</evidence>
<dbReference type="AlphaFoldDB" id="A0A644XTK2"/>
<gene>
    <name evidence="18" type="primary">nqrC_8</name>
    <name evidence="18" type="ORF">SDC9_65968</name>
</gene>
<dbReference type="GO" id="GO:0016020">
    <property type="term" value="C:membrane"/>
    <property type="evidence" value="ECO:0007669"/>
    <property type="project" value="InterPro"/>
</dbReference>
<dbReference type="Pfam" id="PF04205">
    <property type="entry name" value="FMN_bind"/>
    <property type="match status" value="1"/>
</dbReference>
<keyword evidence="12" id="KW-0406">Ion transport</keyword>
<keyword evidence="14 16" id="KW-0472">Membrane</keyword>
<evidence type="ECO:0000256" key="14">
    <source>
        <dbReference type="ARBA" id="ARBA00023136"/>
    </source>
</evidence>
<evidence type="ECO:0000256" key="11">
    <source>
        <dbReference type="ARBA" id="ARBA00023053"/>
    </source>
</evidence>
<dbReference type="PIRSF" id="PIRSF009437">
    <property type="entry name" value="NQR-1_subunit_C"/>
    <property type="match status" value="1"/>
</dbReference>
<evidence type="ECO:0000256" key="10">
    <source>
        <dbReference type="ARBA" id="ARBA00023027"/>
    </source>
</evidence>
<evidence type="ECO:0000256" key="6">
    <source>
        <dbReference type="ARBA" id="ARBA00022643"/>
    </source>
</evidence>
<keyword evidence="4" id="KW-0597">Phosphoprotein</keyword>